<dbReference type="InParanoid" id="W4K0Y6"/>
<keyword evidence="3" id="KW-1185">Reference proteome</keyword>
<dbReference type="RefSeq" id="XP_009549081.1">
    <property type="nucleotide sequence ID" value="XM_009550786.1"/>
</dbReference>
<name>W4K0Y6_HETIT</name>
<dbReference type="HOGENOM" id="CLU_2386442_0_0_1"/>
<accession>W4K0Y6</accession>
<organism evidence="2 3">
    <name type="scientific">Heterobasidion irregulare (strain TC 32-1)</name>
    <dbReference type="NCBI Taxonomy" id="747525"/>
    <lineage>
        <taxon>Eukaryota</taxon>
        <taxon>Fungi</taxon>
        <taxon>Dikarya</taxon>
        <taxon>Basidiomycota</taxon>
        <taxon>Agaricomycotina</taxon>
        <taxon>Agaricomycetes</taxon>
        <taxon>Russulales</taxon>
        <taxon>Bondarzewiaceae</taxon>
        <taxon>Heterobasidion</taxon>
        <taxon>Heterobasidion annosum species complex</taxon>
    </lineage>
</organism>
<evidence type="ECO:0000256" key="1">
    <source>
        <dbReference type="SAM" id="MobiDB-lite"/>
    </source>
</evidence>
<evidence type="ECO:0000313" key="2">
    <source>
        <dbReference type="EMBL" id="ETW78771.1"/>
    </source>
</evidence>
<reference evidence="2 3" key="1">
    <citation type="journal article" date="2012" name="New Phytol.">
        <title>Insight into trade-off between wood decay and parasitism from the genome of a fungal forest pathogen.</title>
        <authorList>
            <person name="Olson A."/>
            <person name="Aerts A."/>
            <person name="Asiegbu F."/>
            <person name="Belbahri L."/>
            <person name="Bouzid O."/>
            <person name="Broberg A."/>
            <person name="Canback B."/>
            <person name="Coutinho P.M."/>
            <person name="Cullen D."/>
            <person name="Dalman K."/>
            <person name="Deflorio G."/>
            <person name="van Diepen L.T."/>
            <person name="Dunand C."/>
            <person name="Duplessis S."/>
            <person name="Durling M."/>
            <person name="Gonthier P."/>
            <person name="Grimwood J."/>
            <person name="Fossdal C.G."/>
            <person name="Hansson D."/>
            <person name="Henrissat B."/>
            <person name="Hietala A."/>
            <person name="Himmelstrand K."/>
            <person name="Hoffmeister D."/>
            <person name="Hogberg N."/>
            <person name="James T.Y."/>
            <person name="Karlsson M."/>
            <person name="Kohler A."/>
            <person name="Kues U."/>
            <person name="Lee Y.H."/>
            <person name="Lin Y.C."/>
            <person name="Lind M."/>
            <person name="Lindquist E."/>
            <person name="Lombard V."/>
            <person name="Lucas S."/>
            <person name="Lunden K."/>
            <person name="Morin E."/>
            <person name="Murat C."/>
            <person name="Park J."/>
            <person name="Raffaello T."/>
            <person name="Rouze P."/>
            <person name="Salamov A."/>
            <person name="Schmutz J."/>
            <person name="Solheim H."/>
            <person name="Stahlberg J."/>
            <person name="Velez H."/>
            <person name="de Vries R.P."/>
            <person name="Wiebenga A."/>
            <person name="Woodward S."/>
            <person name="Yakovlev I."/>
            <person name="Garbelotto M."/>
            <person name="Martin F."/>
            <person name="Grigoriev I.V."/>
            <person name="Stenlid J."/>
        </authorList>
    </citation>
    <scope>NUCLEOTIDE SEQUENCE [LARGE SCALE GENOMIC DNA]</scope>
    <source>
        <strain evidence="2 3">TC 32-1</strain>
    </source>
</reference>
<feature type="compositionally biased region" description="Basic and acidic residues" evidence="1">
    <location>
        <begin position="83"/>
        <end position="94"/>
    </location>
</feature>
<dbReference type="Proteomes" id="UP000030671">
    <property type="component" value="Unassembled WGS sequence"/>
</dbReference>
<dbReference type="KEGG" id="hir:HETIRDRAFT_441041"/>
<sequence length="94" mass="10808">MHTFLQTHCKVPYVMQVHKNEKQSSSEKRCPGYFASYSLPPPATLSSTKKEKGSTKNPVYHTIKRGRNSGWPVRAGKRRRRSESKSKKKGEEKM</sequence>
<proteinExistence type="predicted"/>
<dbReference type="AlphaFoldDB" id="W4K0Y6"/>
<protein>
    <submittedName>
        <fullName evidence="2">Uncharacterized protein</fullName>
    </submittedName>
</protein>
<dbReference type="GeneID" id="20675320"/>
<feature type="region of interest" description="Disordered" evidence="1">
    <location>
        <begin position="41"/>
        <end position="94"/>
    </location>
</feature>
<gene>
    <name evidence="2" type="ORF">HETIRDRAFT_441041</name>
</gene>
<dbReference type="EMBL" id="KI925461">
    <property type="protein sequence ID" value="ETW78771.1"/>
    <property type="molecule type" value="Genomic_DNA"/>
</dbReference>
<evidence type="ECO:0000313" key="3">
    <source>
        <dbReference type="Proteomes" id="UP000030671"/>
    </source>
</evidence>